<dbReference type="Gene3D" id="3.30.930.10">
    <property type="entry name" value="Bira Bifunctional Protein, Domain 2"/>
    <property type="match status" value="1"/>
</dbReference>
<dbReference type="EC" id="6.1.1.7" evidence="13"/>
<comment type="catalytic activity">
    <reaction evidence="12 13">
        <text>tRNA(Ala) + L-alanine + ATP = L-alanyl-tRNA(Ala) + AMP + diphosphate</text>
        <dbReference type="Rhea" id="RHEA:12540"/>
        <dbReference type="Rhea" id="RHEA-COMP:9657"/>
        <dbReference type="Rhea" id="RHEA-COMP:9923"/>
        <dbReference type="ChEBI" id="CHEBI:30616"/>
        <dbReference type="ChEBI" id="CHEBI:33019"/>
        <dbReference type="ChEBI" id="CHEBI:57972"/>
        <dbReference type="ChEBI" id="CHEBI:78442"/>
        <dbReference type="ChEBI" id="CHEBI:78497"/>
        <dbReference type="ChEBI" id="CHEBI:456215"/>
        <dbReference type="EC" id="6.1.1.7"/>
    </reaction>
</comment>
<evidence type="ECO:0000256" key="14">
    <source>
        <dbReference type="SAM" id="Coils"/>
    </source>
</evidence>
<dbReference type="InterPro" id="IPR050058">
    <property type="entry name" value="Ala-tRNA_ligase"/>
</dbReference>
<feature type="binding site" evidence="13">
    <location>
        <position position="674"/>
    </location>
    <ligand>
        <name>Zn(2+)</name>
        <dbReference type="ChEBI" id="CHEBI:29105"/>
    </ligand>
</feature>
<comment type="subcellular location">
    <subcellularLocation>
        <location evidence="13">Cytoplasm</location>
    </subcellularLocation>
</comment>
<dbReference type="PANTHER" id="PTHR11777">
    <property type="entry name" value="ALANYL-TRNA SYNTHETASE"/>
    <property type="match status" value="1"/>
</dbReference>
<dbReference type="InterPro" id="IPR003156">
    <property type="entry name" value="DHHA1_dom"/>
</dbReference>
<dbReference type="Gene3D" id="3.10.310.40">
    <property type="match status" value="1"/>
</dbReference>
<evidence type="ECO:0000256" key="9">
    <source>
        <dbReference type="ARBA" id="ARBA00022917"/>
    </source>
</evidence>
<keyword evidence="13" id="KW-0963">Cytoplasm</keyword>
<dbReference type="GO" id="GO:0004813">
    <property type="term" value="F:alanine-tRNA ligase activity"/>
    <property type="evidence" value="ECO:0007669"/>
    <property type="project" value="UniProtKB-UniRule"/>
</dbReference>
<accession>A0A8J3CC61</accession>
<comment type="similarity">
    <text evidence="1 13">Belongs to the class-II aminoacyl-tRNA synthetase family.</text>
</comment>
<dbReference type="GO" id="GO:0005829">
    <property type="term" value="C:cytosol"/>
    <property type="evidence" value="ECO:0007669"/>
    <property type="project" value="TreeGrafter"/>
</dbReference>
<dbReference type="SMART" id="SM00863">
    <property type="entry name" value="tRNA_SAD"/>
    <property type="match status" value="1"/>
</dbReference>
<evidence type="ECO:0000256" key="3">
    <source>
        <dbReference type="ARBA" id="ARBA00022598"/>
    </source>
</evidence>
<keyword evidence="10 13" id="KW-0030">Aminoacyl-tRNA synthetase</keyword>
<keyword evidence="9 13" id="KW-0648">Protein biosynthesis</keyword>
<protein>
    <recommendedName>
        <fullName evidence="13">Alanine--tRNA ligase</fullName>
        <ecNumber evidence="13">6.1.1.7</ecNumber>
    </recommendedName>
    <alternativeName>
        <fullName evidence="13">Alanyl-tRNA synthetase</fullName>
        <shortName evidence="13">AlaRS</shortName>
    </alternativeName>
</protein>
<keyword evidence="8 13" id="KW-0694">RNA-binding</keyword>
<dbReference type="GO" id="GO:0000049">
    <property type="term" value="F:tRNA binding"/>
    <property type="evidence" value="ECO:0007669"/>
    <property type="project" value="UniProtKB-KW"/>
</dbReference>
<dbReference type="SUPFAM" id="SSF50447">
    <property type="entry name" value="Translation proteins"/>
    <property type="match status" value="1"/>
</dbReference>
<evidence type="ECO:0000313" key="17">
    <source>
        <dbReference type="Proteomes" id="UP000637578"/>
    </source>
</evidence>
<dbReference type="Gene3D" id="6.10.250.550">
    <property type="match status" value="1"/>
</dbReference>
<dbReference type="Gene3D" id="2.40.30.130">
    <property type="match status" value="1"/>
</dbReference>
<dbReference type="FunFam" id="2.40.30.130:FF:000001">
    <property type="entry name" value="Alanine--tRNA ligase"/>
    <property type="match status" value="1"/>
</dbReference>
<comment type="function">
    <text evidence="11 13">Catalyzes the attachment of alanine to tRNA(Ala) in a two-step reaction: alanine is first activated by ATP to form Ala-AMP and then transferred to the acceptor end of tRNA(Ala). Also edits incorrectly charged Ser-tRNA(Ala) and Gly-tRNA(Ala) via its editing domain.</text>
</comment>
<evidence type="ECO:0000256" key="12">
    <source>
        <dbReference type="ARBA" id="ARBA00048300"/>
    </source>
</evidence>
<name>A0A8J3CC61_9PSEU</name>
<evidence type="ECO:0000256" key="5">
    <source>
        <dbReference type="ARBA" id="ARBA00022741"/>
    </source>
</evidence>
<reference evidence="16" key="1">
    <citation type="journal article" date="2014" name="Int. J. Syst. Evol. Microbiol.">
        <title>Complete genome sequence of Corynebacterium casei LMG S-19264T (=DSM 44701T), isolated from a smear-ripened cheese.</title>
        <authorList>
            <consortium name="US DOE Joint Genome Institute (JGI-PGF)"/>
            <person name="Walter F."/>
            <person name="Albersmeier A."/>
            <person name="Kalinowski J."/>
            <person name="Ruckert C."/>
        </authorList>
    </citation>
    <scope>NUCLEOTIDE SEQUENCE</scope>
    <source>
        <strain evidence="16">CGMCC 4.5737</strain>
    </source>
</reference>
<feature type="binding site" evidence="13">
    <location>
        <position position="678"/>
    </location>
    <ligand>
        <name>Zn(2+)</name>
        <dbReference type="ChEBI" id="CHEBI:29105"/>
    </ligand>
</feature>
<keyword evidence="2 13" id="KW-0820">tRNA-binding</keyword>
<dbReference type="InterPro" id="IPR018163">
    <property type="entry name" value="Thr/Ala-tRNA-synth_IIc_edit"/>
</dbReference>
<keyword evidence="6 13" id="KW-0862">Zinc</keyword>
<dbReference type="Gene3D" id="3.30.54.20">
    <property type="match status" value="1"/>
</dbReference>
<evidence type="ECO:0000256" key="4">
    <source>
        <dbReference type="ARBA" id="ARBA00022723"/>
    </source>
</evidence>
<dbReference type="GO" id="GO:0005524">
    <property type="term" value="F:ATP binding"/>
    <property type="evidence" value="ECO:0007669"/>
    <property type="project" value="UniProtKB-UniRule"/>
</dbReference>
<sequence length="897" mass="97379">MQTHEIRKRFLEHFERNGHTVVPSASLILDDPNLLFVNAGMVQFKPYFLGEAPPPYKRATSIQKCVRTGDIDNVGHTTRHNTFFQMAGNFSFGDYFKEGAIELAWQLVTGSQDDGGYGFDPDRIWVTVYQDDDEAASLWKKIAGLPEERIQRRGMEDNFWSMGVPGPCGPCSEIYYDRGPEYGREGGPVVDEDRYLEIWNLVFMQDERGEGSGKDDFPILGPLPAKNIDTGMGMERVAYLLQGVDNVYETDLVRPVIAKAEELTGRKYGANPEDDVRFRIIADHARSGVMLVGDGVTPGNEARGYVLRRLLRRIVRSARLLGTTEPVLGQFAEVVRDAMGPAYPELVTDFERIERVVTAEENTFLQTLSTGTKIFDTAVAETKQAGRSLLSGDKAFQLHDTYGFPIDLTLEMAGEQGLQVDEEGFRKLMAEQRARAKADAAARKTGHGDRTVYRELLELGGTEFTGYQELASEATVRGLVREGERVRSAGEGEIVEIVLDRSPLYAESGGQESDAGTITSSNAELEVLDVQKVARKLWVHQVRVTSGEIAEGQHVLAQVDPEWRIGARQGHSGTHVVHAALREVLGPSALQSGSYNKPGYLRLDFAWPSGLSAQTRSEIEDVSNLAVRRDLPVRVVYTSLPQAQEMGALALFGETYDETVRVVEIGGPWSRELCGGTHVEHASQIGPIMLLGESSVGSGVRRLEAYVGIEAFRTLARERALVQNIAALLKVPNEELPGRIENLIERLRNAEKELEKLRAGQLLASVGNLVNTAEDVRGISLVAAALPDGVSGNDLRQVATEARNKLGNRCGVVALFSADPAAGKVSFVVATTAAAREAGLAAGKLVPLFAAEVGGRGGGKPDMAQGGGTNPAGVPAAVAALRRELAALVESGSVSTG</sequence>
<feature type="binding site" evidence="13">
    <location>
        <position position="575"/>
    </location>
    <ligand>
        <name>Zn(2+)</name>
        <dbReference type="ChEBI" id="CHEBI:29105"/>
    </ligand>
</feature>
<evidence type="ECO:0000256" key="1">
    <source>
        <dbReference type="ARBA" id="ARBA00008226"/>
    </source>
</evidence>
<dbReference type="RefSeq" id="WP_189060758.1">
    <property type="nucleotide sequence ID" value="NZ_BMMK01000028.1"/>
</dbReference>
<evidence type="ECO:0000256" key="2">
    <source>
        <dbReference type="ARBA" id="ARBA00022555"/>
    </source>
</evidence>
<dbReference type="SUPFAM" id="SSF101353">
    <property type="entry name" value="Putative anticodon-binding domain of alanyl-tRNA synthetase (AlaRS)"/>
    <property type="match status" value="1"/>
</dbReference>
<evidence type="ECO:0000313" key="16">
    <source>
        <dbReference type="EMBL" id="GGM72539.1"/>
    </source>
</evidence>
<dbReference type="InterPro" id="IPR012947">
    <property type="entry name" value="tRNA_SAD"/>
</dbReference>
<organism evidence="16 17">
    <name type="scientific">Longimycelium tulufanense</name>
    <dbReference type="NCBI Taxonomy" id="907463"/>
    <lineage>
        <taxon>Bacteria</taxon>
        <taxon>Bacillati</taxon>
        <taxon>Actinomycetota</taxon>
        <taxon>Actinomycetes</taxon>
        <taxon>Pseudonocardiales</taxon>
        <taxon>Pseudonocardiaceae</taxon>
        <taxon>Longimycelium</taxon>
    </lineage>
</organism>
<keyword evidence="4 13" id="KW-0479">Metal-binding</keyword>
<feature type="coiled-coil region" evidence="14">
    <location>
        <begin position="733"/>
        <end position="760"/>
    </location>
</feature>
<dbReference type="AlphaFoldDB" id="A0A8J3CC61"/>
<dbReference type="Pfam" id="PF02272">
    <property type="entry name" value="DHHA1"/>
    <property type="match status" value="1"/>
</dbReference>
<dbReference type="InterPro" id="IPR009000">
    <property type="entry name" value="Transl_B-barrel_sf"/>
</dbReference>
<dbReference type="EMBL" id="BMMK01000028">
    <property type="protein sequence ID" value="GGM72539.1"/>
    <property type="molecule type" value="Genomic_DNA"/>
</dbReference>
<dbReference type="GO" id="GO:0008270">
    <property type="term" value="F:zinc ion binding"/>
    <property type="evidence" value="ECO:0007669"/>
    <property type="project" value="UniProtKB-UniRule"/>
</dbReference>
<dbReference type="InterPro" id="IPR002318">
    <property type="entry name" value="Ala-tRNA-lgiase_IIc"/>
</dbReference>
<dbReference type="Gene3D" id="3.30.980.10">
    <property type="entry name" value="Threonyl-trna Synthetase, Chain A, domain 2"/>
    <property type="match status" value="1"/>
</dbReference>
<evidence type="ECO:0000256" key="7">
    <source>
        <dbReference type="ARBA" id="ARBA00022840"/>
    </source>
</evidence>
<gene>
    <name evidence="13 16" type="primary">alaS</name>
    <name evidence="16" type="ORF">GCM10012275_48940</name>
</gene>
<comment type="caution">
    <text evidence="16">The sequence shown here is derived from an EMBL/GenBank/DDBJ whole genome shotgun (WGS) entry which is preliminary data.</text>
</comment>
<keyword evidence="7 13" id="KW-0067">ATP-binding</keyword>
<dbReference type="PANTHER" id="PTHR11777:SF9">
    <property type="entry name" value="ALANINE--TRNA LIGASE, CYTOPLASMIC"/>
    <property type="match status" value="1"/>
</dbReference>
<keyword evidence="14" id="KW-0175">Coiled coil</keyword>
<dbReference type="InterPro" id="IPR018164">
    <property type="entry name" value="Ala-tRNA-synth_IIc_N"/>
</dbReference>
<dbReference type="SUPFAM" id="SSF55681">
    <property type="entry name" value="Class II aaRS and biotin synthetases"/>
    <property type="match status" value="1"/>
</dbReference>
<dbReference type="Proteomes" id="UP000637578">
    <property type="component" value="Unassembled WGS sequence"/>
</dbReference>
<dbReference type="HAMAP" id="MF_00036_B">
    <property type="entry name" value="Ala_tRNA_synth_B"/>
    <property type="match status" value="1"/>
</dbReference>
<feature type="domain" description="Alanyl-transfer RNA synthetases family profile" evidence="15">
    <location>
        <begin position="1"/>
        <end position="717"/>
    </location>
</feature>
<dbReference type="PROSITE" id="PS50860">
    <property type="entry name" value="AA_TRNA_LIGASE_II_ALA"/>
    <property type="match status" value="1"/>
</dbReference>
<feature type="binding site" evidence="13">
    <location>
        <position position="571"/>
    </location>
    <ligand>
        <name>Zn(2+)</name>
        <dbReference type="ChEBI" id="CHEBI:29105"/>
    </ligand>
</feature>
<comment type="cofactor">
    <cofactor evidence="13">
        <name>Zn(2+)</name>
        <dbReference type="ChEBI" id="CHEBI:29105"/>
    </cofactor>
    <text evidence="13">Binds 1 zinc ion per subunit.</text>
</comment>
<dbReference type="GO" id="GO:0006419">
    <property type="term" value="P:alanyl-tRNA aminoacylation"/>
    <property type="evidence" value="ECO:0007669"/>
    <property type="project" value="UniProtKB-UniRule"/>
</dbReference>
<dbReference type="PRINTS" id="PR00980">
    <property type="entry name" value="TRNASYNTHALA"/>
</dbReference>
<reference evidence="16" key="2">
    <citation type="submission" date="2020-09" db="EMBL/GenBank/DDBJ databases">
        <authorList>
            <person name="Sun Q."/>
            <person name="Zhou Y."/>
        </authorList>
    </citation>
    <scope>NUCLEOTIDE SEQUENCE</scope>
    <source>
        <strain evidence="16">CGMCC 4.5737</strain>
    </source>
</reference>
<keyword evidence="3 13" id="KW-0436">Ligase</keyword>
<dbReference type="GO" id="GO:0002161">
    <property type="term" value="F:aminoacyl-tRNA deacylase activity"/>
    <property type="evidence" value="ECO:0007669"/>
    <property type="project" value="TreeGrafter"/>
</dbReference>
<dbReference type="NCBIfam" id="TIGR00344">
    <property type="entry name" value="alaS"/>
    <property type="match status" value="1"/>
</dbReference>
<dbReference type="CDD" id="cd00673">
    <property type="entry name" value="AlaRS_core"/>
    <property type="match status" value="1"/>
</dbReference>
<evidence type="ECO:0000256" key="8">
    <source>
        <dbReference type="ARBA" id="ARBA00022884"/>
    </source>
</evidence>
<dbReference type="FunFam" id="3.10.310.40:FF:000001">
    <property type="entry name" value="Alanine--tRNA ligase"/>
    <property type="match status" value="1"/>
</dbReference>
<dbReference type="FunFam" id="3.30.930.10:FF:000004">
    <property type="entry name" value="Alanine--tRNA ligase"/>
    <property type="match status" value="1"/>
</dbReference>
<dbReference type="InterPro" id="IPR018162">
    <property type="entry name" value="Ala-tRNA-ligase_IIc_anticod-bd"/>
</dbReference>
<proteinExistence type="inferred from homology"/>
<keyword evidence="17" id="KW-1185">Reference proteome</keyword>
<comment type="domain">
    <text evidence="13">Consists of three domains; the N-terminal catalytic domain, the editing domain and the C-terminal C-Ala domain. The editing domain removes incorrectly charged amino acids, while the C-Ala domain, along with tRNA(Ala), serves as a bridge to cooperatively bring together the editing and aminoacylation centers thus stimulating deacylation of misacylated tRNAs.</text>
</comment>
<evidence type="ECO:0000259" key="15">
    <source>
        <dbReference type="PROSITE" id="PS50860"/>
    </source>
</evidence>
<dbReference type="SUPFAM" id="SSF55186">
    <property type="entry name" value="ThrRS/AlaRS common domain"/>
    <property type="match status" value="1"/>
</dbReference>
<evidence type="ECO:0000256" key="13">
    <source>
        <dbReference type="HAMAP-Rule" id="MF_00036"/>
    </source>
</evidence>
<dbReference type="Pfam" id="PF07973">
    <property type="entry name" value="tRNA_SAD"/>
    <property type="match status" value="1"/>
</dbReference>
<dbReference type="InterPro" id="IPR018165">
    <property type="entry name" value="Ala-tRNA-synth_IIc_core"/>
</dbReference>
<keyword evidence="5 13" id="KW-0547">Nucleotide-binding</keyword>
<dbReference type="Pfam" id="PF01411">
    <property type="entry name" value="tRNA-synt_2c"/>
    <property type="match status" value="1"/>
</dbReference>
<evidence type="ECO:0000256" key="11">
    <source>
        <dbReference type="ARBA" id="ARBA00024779"/>
    </source>
</evidence>
<evidence type="ECO:0000256" key="10">
    <source>
        <dbReference type="ARBA" id="ARBA00023146"/>
    </source>
</evidence>
<dbReference type="InterPro" id="IPR023033">
    <property type="entry name" value="Ala_tRNA_ligase_euk/bac"/>
</dbReference>
<evidence type="ECO:0000256" key="6">
    <source>
        <dbReference type="ARBA" id="ARBA00022833"/>
    </source>
</evidence>
<dbReference type="InterPro" id="IPR045864">
    <property type="entry name" value="aa-tRNA-synth_II/BPL/LPL"/>
</dbReference>
<dbReference type="FunFam" id="3.30.980.10:FF:000004">
    <property type="entry name" value="Alanine--tRNA ligase, cytoplasmic"/>
    <property type="match status" value="1"/>
</dbReference>